<dbReference type="AlphaFoldDB" id="A0A1V4AXN5"/>
<evidence type="ECO:0000313" key="3">
    <source>
        <dbReference type="Proteomes" id="UP000189681"/>
    </source>
</evidence>
<accession>A0A1V4AXN5</accession>
<gene>
    <name evidence="2" type="ORF">AYP45_00875</name>
</gene>
<protein>
    <recommendedName>
        <fullName evidence="1">Carrier domain-containing protein</fullName>
    </recommendedName>
</protein>
<dbReference type="PROSITE" id="PS50075">
    <property type="entry name" value="CARRIER"/>
    <property type="match status" value="1"/>
</dbReference>
<proteinExistence type="predicted"/>
<evidence type="ECO:0000313" key="2">
    <source>
        <dbReference type="EMBL" id="OOP57903.1"/>
    </source>
</evidence>
<dbReference type="EMBL" id="AYTS01000008">
    <property type="protein sequence ID" value="OOP57903.1"/>
    <property type="molecule type" value="Genomic_DNA"/>
</dbReference>
<dbReference type="Pfam" id="PF00550">
    <property type="entry name" value="PP-binding"/>
    <property type="match status" value="1"/>
</dbReference>
<dbReference type="SUPFAM" id="SSF47336">
    <property type="entry name" value="ACP-like"/>
    <property type="match status" value="1"/>
</dbReference>
<dbReference type="Proteomes" id="UP000189681">
    <property type="component" value="Unassembled WGS sequence"/>
</dbReference>
<dbReference type="InterPro" id="IPR036736">
    <property type="entry name" value="ACP-like_sf"/>
</dbReference>
<reference evidence="2 3" key="1">
    <citation type="journal article" date="2017" name="Water Res.">
        <title>Discovery and metagenomic analysis of an anammox bacterial enrichment related to Candidatus "Brocadia caroliniensis" in a full-scale glycerol-fed nitritation-denitritation separate centrate treatment process.</title>
        <authorList>
            <person name="Park H."/>
            <person name="Brotto A.C."/>
            <person name="van Loosdrecht M.C."/>
            <person name="Chandran K."/>
        </authorList>
    </citation>
    <scope>NUCLEOTIDE SEQUENCE [LARGE SCALE GENOMIC DNA]</scope>
    <source>
        <strain evidence="2">26THWARD</strain>
    </source>
</reference>
<comment type="caution">
    <text evidence="2">The sequence shown here is derived from an EMBL/GenBank/DDBJ whole genome shotgun (WGS) entry which is preliminary data.</text>
</comment>
<dbReference type="Gene3D" id="1.10.1200.10">
    <property type="entry name" value="ACP-like"/>
    <property type="match status" value="1"/>
</dbReference>
<dbReference type="STRING" id="1004156.AYP45_00875"/>
<name>A0A1V4AXN5_9BACT</name>
<sequence length="90" mass="10051">MLNAEEIEKGVTSIVAEVTELDEKEIWDKRDANFFKDLEIDSLLALEILALIEKKFKVQIPEEKLVDITSLSATIDLTKAVLTDSGKLSS</sequence>
<dbReference type="InterPro" id="IPR009081">
    <property type="entry name" value="PP-bd_ACP"/>
</dbReference>
<organism evidence="2 3">
    <name type="scientific">Candidatus Brocadia carolinensis</name>
    <dbReference type="NCBI Taxonomy" id="1004156"/>
    <lineage>
        <taxon>Bacteria</taxon>
        <taxon>Pseudomonadati</taxon>
        <taxon>Planctomycetota</taxon>
        <taxon>Candidatus Brocadiia</taxon>
        <taxon>Candidatus Brocadiales</taxon>
        <taxon>Candidatus Brocadiaceae</taxon>
        <taxon>Candidatus Brocadia</taxon>
    </lineage>
</organism>
<feature type="domain" description="Carrier" evidence="1">
    <location>
        <begin position="5"/>
        <end position="82"/>
    </location>
</feature>
<evidence type="ECO:0000259" key="1">
    <source>
        <dbReference type="PROSITE" id="PS50075"/>
    </source>
</evidence>